<gene>
    <name evidence="2" type="ORF">HJG52_13145</name>
</gene>
<sequence>MPLDDELVQRVDQLGASAWSGTTYRYTTARRDPLSGAGARLNGGRWNPPDIFATIYLATPIETCLAELERLAVSQNNTAAELLRVPYKLHTVKVTNLAILDLRDASALAHVGIGEADIADDDWTACQAVGHAAWFLGLSGVLAPSASGAGHVLAAFETRTGPSLEVTASVPLTPDRLVHRSDGAS</sequence>
<evidence type="ECO:0000313" key="2">
    <source>
        <dbReference type="EMBL" id="NNM46949.1"/>
    </source>
</evidence>
<feature type="domain" description="RES" evidence="1">
    <location>
        <begin position="33"/>
        <end position="167"/>
    </location>
</feature>
<evidence type="ECO:0000259" key="1">
    <source>
        <dbReference type="SMART" id="SM00953"/>
    </source>
</evidence>
<accession>A0A849HIC3</accession>
<dbReference type="SMART" id="SM00953">
    <property type="entry name" value="RES"/>
    <property type="match status" value="1"/>
</dbReference>
<organism evidence="2 3">
    <name type="scientific">Knoellia koreensis</name>
    <dbReference type="NCBI Taxonomy" id="2730921"/>
    <lineage>
        <taxon>Bacteria</taxon>
        <taxon>Bacillati</taxon>
        <taxon>Actinomycetota</taxon>
        <taxon>Actinomycetes</taxon>
        <taxon>Micrococcales</taxon>
        <taxon>Intrasporangiaceae</taxon>
        <taxon>Knoellia</taxon>
    </lineage>
</organism>
<dbReference type="Proteomes" id="UP000588586">
    <property type="component" value="Unassembled WGS sequence"/>
</dbReference>
<keyword evidence="3" id="KW-1185">Reference proteome</keyword>
<evidence type="ECO:0000313" key="3">
    <source>
        <dbReference type="Proteomes" id="UP000588586"/>
    </source>
</evidence>
<proteinExistence type="predicted"/>
<dbReference type="Pfam" id="PF08808">
    <property type="entry name" value="RES"/>
    <property type="match status" value="1"/>
</dbReference>
<dbReference type="RefSeq" id="WP_171243985.1">
    <property type="nucleotide sequence ID" value="NZ_JABEPQ010000002.1"/>
</dbReference>
<name>A0A849HIC3_9MICO</name>
<dbReference type="AlphaFoldDB" id="A0A849HIC3"/>
<dbReference type="InterPro" id="IPR014914">
    <property type="entry name" value="RES_dom"/>
</dbReference>
<comment type="caution">
    <text evidence="2">The sequence shown here is derived from an EMBL/GenBank/DDBJ whole genome shotgun (WGS) entry which is preliminary data.</text>
</comment>
<protein>
    <submittedName>
        <fullName evidence="2">RES domain-containing protein</fullName>
    </submittedName>
</protein>
<reference evidence="2 3" key="1">
    <citation type="submission" date="2020-04" db="EMBL/GenBank/DDBJ databases">
        <title>Knoellia sp. isolate from air conditioner.</title>
        <authorList>
            <person name="Chea S."/>
            <person name="Kim D.-U."/>
        </authorList>
    </citation>
    <scope>NUCLEOTIDE SEQUENCE [LARGE SCALE GENOMIC DNA]</scope>
    <source>
        <strain evidence="2 3">DB2414S</strain>
    </source>
</reference>
<dbReference type="EMBL" id="JABEPQ010000002">
    <property type="protein sequence ID" value="NNM46949.1"/>
    <property type="molecule type" value="Genomic_DNA"/>
</dbReference>